<evidence type="ECO:0000256" key="4">
    <source>
        <dbReference type="ARBA" id="ARBA00023163"/>
    </source>
</evidence>
<dbReference type="GO" id="GO:0000976">
    <property type="term" value="F:transcription cis-regulatory region binding"/>
    <property type="evidence" value="ECO:0007669"/>
    <property type="project" value="TreeGrafter"/>
</dbReference>
<dbReference type="EMBL" id="SRJD01000004">
    <property type="protein sequence ID" value="TGA99149.1"/>
    <property type="molecule type" value="Genomic_DNA"/>
</dbReference>
<organism evidence="7 8">
    <name type="scientific">Sporolactobacillus shoreae</name>
    <dbReference type="NCBI Taxonomy" id="1465501"/>
    <lineage>
        <taxon>Bacteria</taxon>
        <taxon>Bacillati</taxon>
        <taxon>Bacillota</taxon>
        <taxon>Bacilli</taxon>
        <taxon>Bacillales</taxon>
        <taxon>Sporolactobacillaceae</taxon>
        <taxon>Sporolactobacillus</taxon>
    </lineage>
</organism>
<dbReference type="AlphaFoldDB" id="A0A4Z0GSC9"/>
<dbReference type="Gene3D" id="1.10.260.40">
    <property type="entry name" value="lambda repressor-like DNA-binding domains"/>
    <property type="match status" value="1"/>
</dbReference>
<dbReference type="PRINTS" id="PR00036">
    <property type="entry name" value="HTHLACI"/>
</dbReference>
<dbReference type="InterPro" id="IPR028082">
    <property type="entry name" value="Peripla_BP_I"/>
</dbReference>
<dbReference type="PANTHER" id="PTHR30146">
    <property type="entry name" value="LACI-RELATED TRANSCRIPTIONAL REPRESSOR"/>
    <property type="match status" value="1"/>
</dbReference>
<proteinExistence type="predicted"/>
<feature type="domain" description="HTH cro/C1-type" evidence="6">
    <location>
        <begin position="5"/>
        <end position="46"/>
    </location>
</feature>
<dbReference type="CDD" id="cd06291">
    <property type="entry name" value="PBP1_Qymf-like"/>
    <property type="match status" value="1"/>
</dbReference>
<dbReference type="PANTHER" id="PTHR30146:SF95">
    <property type="entry name" value="RIBOSE OPERON REPRESSOR"/>
    <property type="match status" value="1"/>
</dbReference>
<dbReference type="InterPro" id="IPR001761">
    <property type="entry name" value="Peripla_BP/Lac1_sug-bd_dom"/>
</dbReference>
<evidence type="ECO:0000313" key="7">
    <source>
        <dbReference type="EMBL" id="TGA99149.1"/>
    </source>
</evidence>
<gene>
    <name evidence="7" type="ORF">E4665_05025</name>
</gene>
<dbReference type="Proteomes" id="UP000298347">
    <property type="component" value="Unassembled WGS sequence"/>
</dbReference>
<feature type="domain" description="HTH lacI-type" evidence="5">
    <location>
        <begin position="2"/>
        <end position="56"/>
    </location>
</feature>
<dbReference type="SMART" id="SM00354">
    <property type="entry name" value="HTH_LACI"/>
    <property type="match status" value="1"/>
</dbReference>
<dbReference type="GO" id="GO:0003700">
    <property type="term" value="F:DNA-binding transcription factor activity"/>
    <property type="evidence" value="ECO:0007669"/>
    <property type="project" value="TreeGrafter"/>
</dbReference>
<keyword evidence="1" id="KW-0678">Repressor</keyword>
<dbReference type="CDD" id="cd01392">
    <property type="entry name" value="HTH_LacI"/>
    <property type="match status" value="1"/>
</dbReference>
<dbReference type="RefSeq" id="WP_135347705.1">
    <property type="nucleotide sequence ID" value="NZ_SRJD01000004.1"/>
</dbReference>
<evidence type="ECO:0000256" key="1">
    <source>
        <dbReference type="ARBA" id="ARBA00022491"/>
    </source>
</evidence>
<keyword evidence="3" id="KW-0238">DNA-binding</keyword>
<dbReference type="InterPro" id="IPR010982">
    <property type="entry name" value="Lambda_DNA-bd_dom_sf"/>
</dbReference>
<dbReference type="Gene3D" id="3.40.50.2300">
    <property type="match status" value="2"/>
</dbReference>
<evidence type="ECO:0000256" key="2">
    <source>
        <dbReference type="ARBA" id="ARBA00023015"/>
    </source>
</evidence>
<evidence type="ECO:0000259" key="6">
    <source>
        <dbReference type="PROSITE" id="PS50943"/>
    </source>
</evidence>
<sequence>MANIKDVAKKAGVSVTTVSRTMNNRGYISKDTRKKIEEAIKELDYQPNQIARALFKKHSYVLGVIVPDLSHPFFAELINFIEAFASDRNYKILVCNSLQDAEKEKEYLDMLRQHRADGLIMCSHSLNVDAYRKVQMPIVSFDRIISSSIPYVASDNYRGGVMATKHLINKNCHRLLHISGPLTSDLLANRRADAFRETCAKFGIDYKIIEGAYVKATFEDNWNFIKNEVAPHLREFDGVFCSNDIIAYTLYVFASKAKIRIPEQLKIVGYDYHNFTRMLKYPILTTIKQPIDQIGKKLCALLIDQIENVSADNYVFDVQLIEGETT</sequence>
<protein>
    <submittedName>
        <fullName evidence="7">LacI family transcriptional regulator</fullName>
    </submittedName>
</protein>
<name>A0A4Z0GSC9_9BACL</name>
<dbReference type="PROSITE" id="PS50932">
    <property type="entry name" value="HTH_LACI_2"/>
    <property type="match status" value="1"/>
</dbReference>
<dbReference type="Pfam" id="PF00532">
    <property type="entry name" value="Peripla_BP_1"/>
    <property type="match status" value="1"/>
</dbReference>
<keyword evidence="4" id="KW-0804">Transcription</keyword>
<keyword evidence="2" id="KW-0805">Transcription regulation</keyword>
<accession>A0A4Z0GSC9</accession>
<dbReference type="InterPro" id="IPR001387">
    <property type="entry name" value="Cro/C1-type_HTH"/>
</dbReference>
<evidence type="ECO:0000259" key="5">
    <source>
        <dbReference type="PROSITE" id="PS50932"/>
    </source>
</evidence>
<dbReference type="OrthoDB" id="9796186at2"/>
<comment type="caution">
    <text evidence="7">The sequence shown here is derived from an EMBL/GenBank/DDBJ whole genome shotgun (WGS) entry which is preliminary data.</text>
</comment>
<evidence type="ECO:0000256" key="3">
    <source>
        <dbReference type="ARBA" id="ARBA00023125"/>
    </source>
</evidence>
<dbReference type="PROSITE" id="PS50943">
    <property type="entry name" value="HTH_CROC1"/>
    <property type="match status" value="1"/>
</dbReference>
<dbReference type="Pfam" id="PF00356">
    <property type="entry name" value="LacI"/>
    <property type="match status" value="1"/>
</dbReference>
<evidence type="ECO:0000313" key="8">
    <source>
        <dbReference type="Proteomes" id="UP000298347"/>
    </source>
</evidence>
<reference evidence="7 8" key="1">
    <citation type="journal article" date="2015" name="Int. J. Syst. Evol. Microbiol.">
        <title>Sporolactobacillus shoreae sp. nov. and Sporolactobacillus spathodeae sp. nov., two spore-forming lactic acid bacteria isolated from tree barks in Thailand.</title>
        <authorList>
            <person name="Thamacharoensuk T."/>
            <person name="Kitahara M."/>
            <person name="Ohkuma M."/>
            <person name="Thongchul N."/>
            <person name="Tanasupawat S."/>
        </authorList>
    </citation>
    <scope>NUCLEOTIDE SEQUENCE [LARGE SCALE GENOMIC DNA]</scope>
    <source>
        <strain evidence="7 8">BK92</strain>
    </source>
</reference>
<dbReference type="SUPFAM" id="SSF47413">
    <property type="entry name" value="lambda repressor-like DNA-binding domains"/>
    <property type="match status" value="1"/>
</dbReference>
<dbReference type="SUPFAM" id="SSF53822">
    <property type="entry name" value="Periplasmic binding protein-like I"/>
    <property type="match status" value="1"/>
</dbReference>
<dbReference type="InterPro" id="IPR000843">
    <property type="entry name" value="HTH_LacI"/>
</dbReference>
<keyword evidence="8" id="KW-1185">Reference proteome</keyword>